<comment type="caution">
    <text evidence="5">The sequence shown here is derived from an EMBL/GenBank/DDBJ whole genome shotgun (WGS) entry which is preliminary data.</text>
</comment>
<accession>A0ABW6KB26</accession>
<name>A0ABW6KB26_9BACI</name>
<keyword evidence="1" id="KW-0678">Repressor</keyword>
<dbReference type="PRINTS" id="PR00455">
    <property type="entry name" value="HTHTETR"/>
</dbReference>
<dbReference type="PANTHER" id="PTHR43479:SF11">
    <property type="entry name" value="ACREF_ENVCD OPERON REPRESSOR-RELATED"/>
    <property type="match status" value="1"/>
</dbReference>
<dbReference type="Proteomes" id="UP001601059">
    <property type="component" value="Unassembled WGS sequence"/>
</dbReference>
<dbReference type="Pfam" id="PF00440">
    <property type="entry name" value="TetR_N"/>
    <property type="match status" value="1"/>
</dbReference>
<dbReference type="SUPFAM" id="SSF46689">
    <property type="entry name" value="Homeodomain-like"/>
    <property type="match status" value="1"/>
</dbReference>
<proteinExistence type="predicted"/>
<evidence type="ECO:0000256" key="1">
    <source>
        <dbReference type="ARBA" id="ARBA00022491"/>
    </source>
</evidence>
<evidence type="ECO:0000256" key="3">
    <source>
        <dbReference type="PROSITE-ProRule" id="PRU00335"/>
    </source>
</evidence>
<organism evidence="5 6">
    <name type="scientific">Cytobacillus spartinae</name>
    <dbReference type="NCBI Taxonomy" id="3299023"/>
    <lineage>
        <taxon>Bacteria</taxon>
        <taxon>Bacillati</taxon>
        <taxon>Bacillota</taxon>
        <taxon>Bacilli</taxon>
        <taxon>Bacillales</taxon>
        <taxon>Bacillaceae</taxon>
        <taxon>Cytobacillus</taxon>
    </lineage>
</organism>
<evidence type="ECO:0000256" key="2">
    <source>
        <dbReference type="ARBA" id="ARBA00023125"/>
    </source>
</evidence>
<dbReference type="PANTHER" id="PTHR43479">
    <property type="entry name" value="ACREF/ENVCD OPERON REPRESSOR-RELATED"/>
    <property type="match status" value="1"/>
</dbReference>
<feature type="domain" description="HTH tetR-type" evidence="4">
    <location>
        <begin position="9"/>
        <end position="69"/>
    </location>
</feature>
<dbReference type="InterPro" id="IPR001647">
    <property type="entry name" value="HTH_TetR"/>
</dbReference>
<keyword evidence="6" id="KW-1185">Reference proteome</keyword>
<keyword evidence="2 3" id="KW-0238">DNA-binding</keyword>
<evidence type="ECO:0000313" key="5">
    <source>
        <dbReference type="EMBL" id="MFE8701366.1"/>
    </source>
</evidence>
<dbReference type="InterPro" id="IPR050624">
    <property type="entry name" value="HTH-type_Tx_Regulator"/>
</dbReference>
<evidence type="ECO:0000259" key="4">
    <source>
        <dbReference type="PROSITE" id="PS50977"/>
    </source>
</evidence>
<reference evidence="5 6" key="1">
    <citation type="submission" date="2024-08" db="EMBL/GenBank/DDBJ databases">
        <title>Two novel Cytobacillus novel species.</title>
        <authorList>
            <person name="Liu G."/>
        </authorList>
    </citation>
    <scope>NUCLEOTIDE SEQUENCE [LARGE SCALE GENOMIC DNA]</scope>
    <source>
        <strain evidence="5 6">FJAT-54145</strain>
    </source>
</reference>
<protein>
    <submittedName>
        <fullName evidence="5">TetR/AcrR family transcriptional regulator</fullName>
    </submittedName>
</protein>
<gene>
    <name evidence="5" type="ORF">ACFYKX_12240</name>
</gene>
<dbReference type="EMBL" id="JBIACK010000005">
    <property type="protein sequence ID" value="MFE8701366.1"/>
    <property type="molecule type" value="Genomic_DNA"/>
</dbReference>
<feature type="DNA-binding region" description="H-T-H motif" evidence="3">
    <location>
        <begin position="32"/>
        <end position="51"/>
    </location>
</feature>
<sequence length="207" mass="24563">MKQTDKSKISTKDKILDVALDLFSQKGYMGVSVREITREVGIKESSLYNHFQNKDEILETIFNLFRQEFAKTLPPITVLDDILASSTLEGFFERGFQNFKEHINQPKNEKFWRILFIEQYRDPMAREIFLYDIIKSTLDFLEIVFEKLIALGKIKKMTPNLLASEYQYPMFSMLAEYNMLRFDQKDTSDIERKMKDHIHFFISTVKL</sequence>
<dbReference type="InterPro" id="IPR009057">
    <property type="entry name" value="Homeodomain-like_sf"/>
</dbReference>
<dbReference type="Gene3D" id="1.10.357.10">
    <property type="entry name" value="Tetracycline Repressor, domain 2"/>
    <property type="match status" value="1"/>
</dbReference>
<dbReference type="RefSeq" id="WP_389361329.1">
    <property type="nucleotide sequence ID" value="NZ_JBIACK010000005.1"/>
</dbReference>
<evidence type="ECO:0000313" key="6">
    <source>
        <dbReference type="Proteomes" id="UP001601059"/>
    </source>
</evidence>
<dbReference type="PROSITE" id="PS50977">
    <property type="entry name" value="HTH_TETR_2"/>
    <property type="match status" value="1"/>
</dbReference>